<proteinExistence type="predicted"/>
<gene>
    <name evidence="3" type="ORF">J1605_019033</name>
</gene>
<reference evidence="3 4" key="1">
    <citation type="submission" date="2022-11" db="EMBL/GenBank/DDBJ databases">
        <title>Whole genome sequence of Eschrichtius robustus ER-17-0199.</title>
        <authorList>
            <person name="Bruniche-Olsen A."/>
            <person name="Black A.N."/>
            <person name="Fields C.J."/>
            <person name="Walden K."/>
            <person name="Dewoody J.A."/>
        </authorList>
    </citation>
    <scope>NUCLEOTIDE SEQUENCE [LARGE SCALE GENOMIC DNA]</scope>
    <source>
        <strain evidence="3">ER-17-0199</strain>
        <tissue evidence="3">Blubber</tissue>
    </source>
</reference>
<comment type="subcellular location">
    <subcellularLocation>
        <location evidence="1">Nucleus</location>
    </subcellularLocation>
</comment>
<name>A0AB34HS24_ESCRO</name>
<evidence type="ECO:0000256" key="1">
    <source>
        <dbReference type="ARBA" id="ARBA00004123"/>
    </source>
</evidence>
<sequence>MAITDRSLEEARARKHALNCHGMKPALFSVLCEIKGKTGEILFILYTLREFRKIERLGPDLEHKAYHSYHPEKKATLHVNLALVDVPGSTTL</sequence>
<dbReference type="AlphaFoldDB" id="A0AB34HS24"/>
<dbReference type="Pfam" id="PF03792">
    <property type="entry name" value="PBC"/>
    <property type="match status" value="1"/>
</dbReference>
<dbReference type="EMBL" id="JAIQCJ010000862">
    <property type="protein sequence ID" value="KAJ8794244.1"/>
    <property type="molecule type" value="Genomic_DNA"/>
</dbReference>
<evidence type="ECO:0000259" key="2">
    <source>
        <dbReference type="PROSITE" id="PS51978"/>
    </source>
</evidence>
<dbReference type="Proteomes" id="UP001159641">
    <property type="component" value="Unassembled WGS sequence"/>
</dbReference>
<keyword evidence="4" id="KW-1185">Reference proteome</keyword>
<accession>A0AB34HS24</accession>
<organism evidence="3 4">
    <name type="scientific">Eschrichtius robustus</name>
    <name type="common">California gray whale</name>
    <name type="synonym">Eschrichtius gibbosus</name>
    <dbReference type="NCBI Taxonomy" id="9764"/>
    <lineage>
        <taxon>Eukaryota</taxon>
        <taxon>Metazoa</taxon>
        <taxon>Chordata</taxon>
        <taxon>Craniata</taxon>
        <taxon>Vertebrata</taxon>
        <taxon>Euteleostomi</taxon>
        <taxon>Mammalia</taxon>
        <taxon>Eutheria</taxon>
        <taxon>Laurasiatheria</taxon>
        <taxon>Artiodactyla</taxon>
        <taxon>Whippomorpha</taxon>
        <taxon>Cetacea</taxon>
        <taxon>Mysticeti</taxon>
        <taxon>Eschrichtiidae</taxon>
        <taxon>Eschrichtius</taxon>
    </lineage>
</organism>
<feature type="domain" description="PBC" evidence="2">
    <location>
        <begin position="1"/>
        <end position="92"/>
    </location>
</feature>
<evidence type="ECO:0000313" key="4">
    <source>
        <dbReference type="Proteomes" id="UP001159641"/>
    </source>
</evidence>
<comment type="caution">
    <text evidence="3">The sequence shown here is derived from an EMBL/GenBank/DDBJ whole genome shotgun (WGS) entry which is preliminary data.</text>
</comment>
<protein>
    <recommendedName>
        <fullName evidence="2">PBC domain-containing protein</fullName>
    </recommendedName>
</protein>
<dbReference type="GO" id="GO:0003700">
    <property type="term" value="F:DNA-binding transcription factor activity"/>
    <property type="evidence" value="ECO:0007669"/>
    <property type="project" value="InterPro"/>
</dbReference>
<dbReference type="GO" id="GO:0005634">
    <property type="term" value="C:nucleus"/>
    <property type="evidence" value="ECO:0007669"/>
    <property type="project" value="UniProtKB-SubCell"/>
</dbReference>
<dbReference type="PROSITE" id="PS51978">
    <property type="entry name" value="PBC"/>
    <property type="match status" value="1"/>
</dbReference>
<evidence type="ECO:0000313" key="3">
    <source>
        <dbReference type="EMBL" id="KAJ8794244.1"/>
    </source>
</evidence>
<dbReference type="InterPro" id="IPR005542">
    <property type="entry name" value="PBX_PBC_dom"/>
</dbReference>